<dbReference type="CDD" id="cd03002">
    <property type="entry name" value="PDI_a_MPD1_like"/>
    <property type="match status" value="1"/>
</dbReference>
<comment type="subcellular location">
    <subcellularLocation>
        <location evidence="2">Endoplasmic reticulum lumen</location>
    </subcellularLocation>
</comment>
<dbReference type="EC" id="5.3.4.1" evidence="3"/>
<dbReference type="Proteomes" id="UP001397290">
    <property type="component" value="Unassembled WGS sequence"/>
</dbReference>
<dbReference type="Pfam" id="PF18108">
    <property type="entry name" value="QSOX_Trx1"/>
    <property type="match status" value="1"/>
</dbReference>
<evidence type="ECO:0000256" key="2">
    <source>
        <dbReference type="ARBA" id="ARBA00004319"/>
    </source>
</evidence>
<keyword evidence="5" id="KW-0413">Isomerase</keyword>
<evidence type="ECO:0000256" key="8">
    <source>
        <dbReference type="SAM" id="SignalP"/>
    </source>
</evidence>
<evidence type="ECO:0000313" key="10">
    <source>
        <dbReference type="EMBL" id="KAK8144531.1"/>
    </source>
</evidence>
<feature type="signal peptide" evidence="8">
    <location>
        <begin position="1"/>
        <end position="23"/>
    </location>
</feature>
<dbReference type="GO" id="GO:0003756">
    <property type="term" value="F:protein disulfide isomerase activity"/>
    <property type="evidence" value="ECO:0007669"/>
    <property type="project" value="UniProtKB-EC"/>
</dbReference>
<gene>
    <name evidence="10" type="ORF">G3M48_005712</name>
</gene>
<dbReference type="PROSITE" id="PS51352">
    <property type="entry name" value="THIOREDOXIN_2"/>
    <property type="match status" value="1"/>
</dbReference>
<dbReference type="PANTHER" id="PTHR45815:SF3">
    <property type="entry name" value="PROTEIN DISULFIDE-ISOMERASE A6"/>
    <property type="match status" value="1"/>
</dbReference>
<dbReference type="AlphaFoldDB" id="A0AAW0RRS2"/>
<feature type="compositionally biased region" description="Basic and acidic residues" evidence="7">
    <location>
        <begin position="256"/>
        <end position="301"/>
    </location>
</feature>
<comment type="caution">
    <text evidence="10">The sequence shown here is derived from an EMBL/GenBank/DDBJ whole genome shotgun (WGS) entry which is preliminary data.</text>
</comment>
<keyword evidence="11" id="KW-1185">Reference proteome</keyword>
<evidence type="ECO:0000256" key="5">
    <source>
        <dbReference type="ARBA" id="ARBA00023235"/>
    </source>
</evidence>
<dbReference type="SUPFAM" id="SSF52833">
    <property type="entry name" value="Thioredoxin-like"/>
    <property type="match status" value="2"/>
</dbReference>
<dbReference type="InterPro" id="IPR057305">
    <property type="entry name" value="Thioredox_PDIA6_C"/>
</dbReference>
<feature type="region of interest" description="Disordered" evidence="7">
    <location>
        <begin position="243"/>
        <end position="328"/>
    </location>
</feature>
<comment type="catalytic activity">
    <reaction evidence="1">
        <text>Catalyzes the rearrangement of -S-S- bonds in proteins.</text>
        <dbReference type="EC" id="5.3.4.1"/>
    </reaction>
</comment>
<evidence type="ECO:0000256" key="6">
    <source>
        <dbReference type="ARBA" id="ARBA00023284"/>
    </source>
</evidence>
<dbReference type="EMBL" id="JAAHCF010000380">
    <property type="protein sequence ID" value="KAK8144531.1"/>
    <property type="molecule type" value="Genomic_DNA"/>
</dbReference>
<organism evidence="10 11">
    <name type="scientific">Beauveria asiatica</name>
    <dbReference type="NCBI Taxonomy" id="1069075"/>
    <lineage>
        <taxon>Eukaryota</taxon>
        <taxon>Fungi</taxon>
        <taxon>Dikarya</taxon>
        <taxon>Ascomycota</taxon>
        <taxon>Pezizomycotina</taxon>
        <taxon>Sordariomycetes</taxon>
        <taxon>Hypocreomycetidae</taxon>
        <taxon>Hypocreales</taxon>
        <taxon>Cordycipitaceae</taxon>
        <taxon>Beauveria</taxon>
    </lineage>
</organism>
<accession>A0AAW0RRS2</accession>
<keyword evidence="8" id="KW-0732">Signal</keyword>
<feature type="chain" id="PRO_5043497393" description="protein disulfide-isomerase" evidence="8">
    <location>
        <begin position="24"/>
        <end position="476"/>
    </location>
</feature>
<feature type="compositionally biased region" description="Polar residues" evidence="7">
    <location>
        <begin position="311"/>
        <end position="321"/>
    </location>
</feature>
<dbReference type="InterPro" id="IPR013766">
    <property type="entry name" value="Thioredoxin_domain"/>
</dbReference>
<name>A0AAW0RRS2_9HYPO</name>
<dbReference type="GO" id="GO:0005788">
    <property type="term" value="C:endoplasmic reticulum lumen"/>
    <property type="evidence" value="ECO:0007669"/>
    <property type="project" value="UniProtKB-SubCell"/>
</dbReference>
<dbReference type="PROSITE" id="PS00194">
    <property type="entry name" value="THIOREDOXIN_1"/>
    <property type="match status" value="1"/>
</dbReference>
<reference evidence="10 11" key="1">
    <citation type="submission" date="2020-02" db="EMBL/GenBank/DDBJ databases">
        <title>Comparative genomics of the hypocrealean fungal genus Beauvera.</title>
        <authorList>
            <person name="Showalter D.N."/>
            <person name="Bushley K.E."/>
            <person name="Rehner S.A."/>
        </authorList>
    </citation>
    <scope>NUCLEOTIDE SEQUENCE [LARGE SCALE GENOMIC DNA]</scope>
    <source>
        <strain evidence="10 11">ARSEF4384</strain>
    </source>
</reference>
<feature type="domain" description="Thioredoxin" evidence="9">
    <location>
        <begin position="12"/>
        <end position="143"/>
    </location>
</feature>
<dbReference type="Gene3D" id="3.40.30.10">
    <property type="entry name" value="Glutaredoxin"/>
    <property type="match status" value="2"/>
</dbReference>
<dbReference type="InterPro" id="IPR036249">
    <property type="entry name" value="Thioredoxin-like_sf"/>
</dbReference>
<dbReference type="Pfam" id="PF00085">
    <property type="entry name" value="Thioredoxin"/>
    <property type="match status" value="1"/>
</dbReference>
<evidence type="ECO:0000256" key="1">
    <source>
        <dbReference type="ARBA" id="ARBA00001182"/>
    </source>
</evidence>
<dbReference type="GO" id="GO:0015035">
    <property type="term" value="F:protein-disulfide reductase activity"/>
    <property type="evidence" value="ECO:0007669"/>
    <property type="project" value="TreeGrafter"/>
</dbReference>
<feature type="region of interest" description="Disordered" evidence="7">
    <location>
        <begin position="436"/>
        <end position="476"/>
    </location>
</feature>
<dbReference type="PANTHER" id="PTHR45815">
    <property type="entry name" value="PROTEIN DISULFIDE-ISOMERASE A6"/>
    <property type="match status" value="1"/>
</dbReference>
<evidence type="ECO:0000256" key="7">
    <source>
        <dbReference type="SAM" id="MobiDB-lite"/>
    </source>
</evidence>
<feature type="compositionally biased region" description="Acidic residues" evidence="7">
    <location>
        <begin position="446"/>
        <end position="455"/>
    </location>
</feature>
<dbReference type="PRINTS" id="PR00421">
    <property type="entry name" value="THIOREDOXIN"/>
</dbReference>
<evidence type="ECO:0000259" key="9">
    <source>
        <dbReference type="PROSITE" id="PS51352"/>
    </source>
</evidence>
<evidence type="ECO:0000256" key="4">
    <source>
        <dbReference type="ARBA" id="ARBA00023157"/>
    </source>
</evidence>
<dbReference type="Pfam" id="PF24541">
    <property type="entry name" value="Thioredox_PDIA6_C"/>
    <property type="match status" value="1"/>
</dbReference>
<sequence length="476" mass="51884">MHQHAIAASAITVLLATAPTAWAGIYTKKSPVLQVDAKSFDRLISQSNYTSIVEFYAPWCGHCQNLKPAYEKAAIQLDGLAKVAAIDCDDDANKQFCSSMGVKGFPTLKTVRPGKKAGRPVIEDYNGGRTAGAIVEAVASKINNHVTRVTDKDLDGFLAKNADSPKAILFTEKGTTSALLRSIAIDYLGVISVAQIRNKESSAVAKFGIEKFPTLVLVPGEGQDPIIYQGEMKKADMVKFLRQAGEPNPDPAPAKAKKDNKKENGKSKTGKAEKPEKPKKESSDQDTPAEQKKDPVEKAETSDETPPPVSTPQVNSIPTASDKQEVSEKCLQPKSHTCVLAFVPDSETNDSKKAVDSLTQLNTKYIQGQRKVFPFIAVPDGVNELSQIRKKLEATNEVELIAINARRNWWRRYEGDFGATSVEAWVDAIRMGEGAKSKLPKGIVEAVEEPEEPGEELPKTEEQPSTEEATEKHDEL</sequence>
<protein>
    <recommendedName>
        <fullName evidence="3">protein disulfide-isomerase</fullName>
        <ecNumber evidence="3">5.3.4.1</ecNumber>
    </recommendedName>
</protein>
<dbReference type="InterPro" id="IPR017937">
    <property type="entry name" value="Thioredoxin_CS"/>
</dbReference>
<dbReference type="InterPro" id="IPR041269">
    <property type="entry name" value="QSOX_Trx1"/>
</dbReference>
<dbReference type="GO" id="GO:0034976">
    <property type="term" value="P:response to endoplasmic reticulum stress"/>
    <property type="evidence" value="ECO:0007669"/>
    <property type="project" value="TreeGrafter"/>
</dbReference>
<keyword evidence="4" id="KW-1015">Disulfide bond</keyword>
<proteinExistence type="predicted"/>
<evidence type="ECO:0000313" key="11">
    <source>
        <dbReference type="Proteomes" id="UP001397290"/>
    </source>
</evidence>
<evidence type="ECO:0000256" key="3">
    <source>
        <dbReference type="ARBA" id="ARBA00012723"/>
    </source>
</evidence>
<keyword evidence="6" id="KW-0676">Redox-active center</keyword>